<name>A0ABQ1JVF4_9FLAO</name>
<dbReference type="Proteomes" id="UP000615760">
    <property type="component" value="Unassembled WGS sequence"/>
</dbReference>
<proteinExistence type="predicted"/>
<dbReference type="InterPro" id="IPR016032">
    <property type="entry name" value="Sig_transdc_resp-reg_C-effctor"/>
</dbReference>
<organism evidence="1 2">
    <name type="scientific">Flavobacterium suaedae</name>
    <dbReference type="NCBI Taxonomy" id="1767027"/>
    <lineage>
        <taxon>Bacteria</taxon>
        <taxon>Pseudomonadati</taxon>
        <taxon>Bacteroidota</taxon>
        <taxon>Flavobacteriia</taxon>
        <taxon>Flavobacteriales</taxon>
        <taxon>Flavobacteriaceae</taxon>
        <taxon>Flavobacterium</taxon>
    </lineage>
</organism>
<comment type="caution">
    <text evidence="1">The sequence shown here is derived from an EMBL/GenBank/DDBJ whole genome shotgun (WGS) entry which is preliminary data.</text>
</comment>
<gene>
    <name evidence="1" type="ORF">GCM10007424_19290</name>
</gene>
<dbReference type="SUPFAM" id="SSF46894">
    <property type="entry name" value="C-terminal effector domain of the bipartite response regulators"/>
    <property type="match status" value="1"/>
</dbReference>
<evidence type="ECO:0000313" key="2">
    <source>
        <dbReference type="Proteomes" id="UP000615760"/>
    </source>
</evidence>
<accession>A0ABQ1JVF4</accession>
<dbReference type="RefSeq" id="WP_188621070.1">
    <property type="nucleotide sequence ID" value="NZ_BMJE01000004.1"/>
</dbReference>
<dbReference type="Gene3D" id="1.10.10.10">
    <property type="entry name" value="Winged helix-like DNA-binding domain superfamily/Winged helix DNA-binding domain"/>
    <property type="match status" value="1"/>
</dbReference>
<dbReference type="EMBL" id="BMJE01000004">
    <property type="protein sequence ID" value="GGB79268.1"/>
    <property type="molecule type" value="Genomic_DNA"/>
</dbReference>
<reference evidence="2" key="1">
    <citation type="journal article" date="2019" name="Int. J. Syst. Evol. Microbiol.">
        <title>The Global Catalogue of Microorganisms (GCM) 10K type strain sequencing project: providing services to taxonomists for standard genome sequencing and annotation.</title>
        <authorList>
            <consortium name="The Broad Institute Genomics Platform"/>
            <consortium name="The Broad Institute Genome Sequencing Center for Infectious Disease"/>
            <person name="Wu L."/>
            <person name="Ma J."/>
        </authorList>
    </citation>
    <scope>NUCLEOTIDE SEQUENCE [LARGE SCALE GENOMIC DNA]</scope>
    <source>
        <strain evidence="2">CGMCC 1.15461</strain>
    </source>
</reference>
<evidence type="ECO:0000313" key="1">
    <source>
        <dbReference type="EMBL" id="GGB79268.1"/>
    </source>
</evidence>
<evidence type="ECO:0008006" key="3">
    <source>
        <dbReference type="Google" id="ProtNLM"/>
    </source>
</evidence>
<dbReference type="InterPro" id="IPR036388">
    <property type="entry name" value="WH-like_DNA-bd_sf"/>
</dbReference>
<sequence>MKIEKTILIGSDKAGNLITILNCVQQSPVYTFRIITASRIEDLKNILKEAKPDLIIANFTNNQLVLDETSTFVRENTIPILCLNSKEQKNILNWNINAIVFAYPVALIDKESYLLNRINSIFLLKNSRSNNDKSSFTSGNDNMSRYVMELDRKKEILSKVRDRIKALYPNVNDPVRNELTGILDYIKASSNDQKLWDDFKFYFEKTHQGFLQTLTEKHPALTPIDLKYCCYLKMNMSNDDIKRILGINQESVRTHTYRLKRKLALAKQEDLRRYLRKVC</sequence>
<protein>
    <recommendedName>
        <fullName evidence="3">HTH luxR-type domain-containing protein</fullName>
    </recommendedName>
</protein>
<keyword evidence="2" id="KW-1185">Reference proteome</keyword>